<dbReference type="NCBIfam" id="TIGR03666">
    <property type="entry name" value="Rv2061_F420"/>
    <property type="match status" value="1"/>
</dbReference>
<accession>A0A934NM40</accession>
<feature type="domain" description="Pyridoxamine 5'-phosphate oxidase N-terminal" evidence="2">
    <location>
        <begin position="9"/>
        <end position="100"/>
    </location>
</feature>
<protein>
    <submittedName>
        <fullName evidence="3">PPOX class F420-dependent oxidoreductase</fullName>
    </submittedName>
</protein>
<gene>
    <name evidence="3" type="ORF">JGU71_02055</name>
</gene>
<evidence type="ECO:0000313" key="3">
    <source>
        <dbReference type="EMBL" id="MBJ8337659.1"/>
    </source>
</evidence>
<dbReference type="InterPro" id="IPR012349">
    <property type="entry name" value="Split_barrel_FMN-bd"/>
</dbReference>
<dbReference type="AlphaFoldDB" id="A0A934NM40"/>
<dbReference type="GO" id="GO:0005829">
    <property type="term" value="C:cytosol"/>
    <property type="evidence" value="ECO:0007669"/>
    <property type="project" value="TreeGrafter"/>
</dbReference>
<evidence type="ECO:0000259" key="2">
    <source>
        <dbReference type="Pfam" id="PF01243"/>
    </source>
</evidence>
<sequence>MSNEFDEVGKAQYVSLTTFRKDGTPVATPLWAALDGKQLLIWTVTDSWKVKRIKRNADVTIQACDIRGKLKGDTVVKGHAVLLDSKATEHARSVIQKKYGIMGFLTMKASLLRRGKDGTIGIAVTEA</sequence>
<dbReference type="SUPFAM" id="SSF50475">
    <property type="entry name" value="FMN-binding split barrel"/>
    <property type="match status" value="1"/>
</dbReference>
<organism evidence="3 4">
    <name type="scientific">Antrihabitans stalagmiti</name>
    <dbReference type="NCBI Taxonomy" id="2799499"/>
    <lineage>
        <taxon>Bacteria</taxon>
        <taxon>Bacillati</taxon>
        <taxon>Actinomycetota</taxon>
        <taxon>Actinomycetes</taxon>
        <taxon>Mycobacteriales</taxon>
        <taxon>Nocardiaceae</taxon>
        <taxon>Antrihabitans</taxon>
    </lineage>
</organism>
<dbReference type="PANTHER" id="PTHR35176">
    <property type="entry name" value="HEME OXYGENASE HI_0854-RELATED"/>
    <property type="match status" value="1"/>
</dbReference>
<proteinExistence type="predicted"/>
<dbReference type="Gene3D" id="2.30.110.10">
    <property type="entry name" value="Electron Transport, Fmn-binding Protein, Chain A"/>
    <property type="match status" value="1"/>
</dbReference>
<name>A0A934NM40_9NOCA</name>
<evidence type="ECO:0000256" key="1">
    <source>
        <dbReference type="ARBA" id="ARBA00023002"/>
    </source>
</evidence>
<dbReference type="RefSeq" id="WP_199701473.1">
    <property type="nucleotide sequence ID" value="NZ_JAEMNV010000001.1"/>
</dbReference>
<comment type="caution">
    <text evidence="3">The sequence shown here is derived from an EMBL/GenBank/DDBJ whole genome shotgun (WGS) entry which is preliminary data.</text>
</comment>
<keyword evidence="4" id="KW-1185">Reference proteome</keyword>
<keyword evidence="1" id="KW-0560">Oxidoreductase</keyword>
<dbReference type="Proteomes" id="UP000655868">
    <property type="component" value="Unassembled WGS sequence"/>
</dbReference>
<dbReference type="GO" id="GO:0070967">
    <property type="term" value="F:coenzyme F420 binding"/>
    <property type="evidence" value="ECO:0007669"/>
    <property type="project" value="TreeGrafter"/>
</dbReference>
<dbReference type="InterPro" id="IPR019965">
    <property type="entry name" value="PPOX_F420-dep_Rv2061_put"/>
</dbReference>
<dbReference type="Pfam" id="PF01243">
    <property type="entry name" value="PNPOx_N"/>
    <property type="match status" value="1"/>
</dbReference>
<dbReference type="InterPro" id="IPR052019">
    <property type="entry name" value="F420H2_bilvrd_red/Heme_oxyg"/>
</dbReference>
<dbReference type="InterPro" id="IPR011576">
    <property type="entry name" value="Pyridox_Oxase_N"/>
</dbReference>
<dbReference type="GO" id="GO:0016627">
    <property type="term" value="F:oxidoreductase activity, acting on the CH-CH group of donors"/>
    <property type="evidence" value="ECO:0007669"/>
    <property type="project" value="TreeGrafter"/>
</dbReference>
<dbReference type="EMBL" id="JAEMNV010000001">
    <property type="protein sequence ID" value="MBJ8337659.1"/>
    <property type="molecule type" value="Genomic_DNA"/>
</dbReference>
<evidence type="ECO:0000313" key="4">
    <source>
        <dbReference type="Proteomes" id="UP000655868"/>
    </source>
</evidence>
<dbReference type="PANTHER" id="PTHR35176:SF11">
    <property type="entry name" value="PYRIDOXAMINE 5'-PHOSPHATE OXIDASE FAMILY PROTEIN"/>
    <property type="match status" value="1"/>
</dbReference>
<reference evidence="3" key="1">
    <citation type="submission" date="2020-12" db="EMBL/GenBank/DDBJ databases">
        <title>Antrihabitans popcorni sp. nov. and Antrihabitans auranticaus sp. nov., isolated from a larva cave.</title>
        <authorList>
            <person name="Lee S.D."/>
            <person name="Kim I.S."/>
        </authorList>
    </citation>
    <scope>NUCLEOTIDE SEQUENCE</scope>
    <source>
        <strain evidence="3">YC3-6</strain>
    </source>
</reference>